<feature type="domain" description="HTH crp-type" evidence="4">
    <location>
        <begin position="161"/>
        <end position="235"/>
    </location>
</feature>
<dbReference type="SUPFAM" id="SSF46785">
    <property type="entry name" value="Winged helix' DNA-binding domain"/>
    <property type="match status" value="1"/>
</dbReference>
<reference evidence="5 6" key="1">
    <citation type="submission" date="2019-03" db="EMBL/GenBank/DDBJ databases">
        <title>Paracraurococcus aquatilis NE82 genome sequence.</title>
        <authorList>
            <person name="Zhao Y."/>
            <person name="Du Z."/>
        </authorList>
    </citation>
    <scope>NUCLEOTIDE SEQUENCE [LARGE SCALE GENOMIC DNA]</scope>
    <source>
        <strain evidence="5 6">NE82</strain>
    </source>
</reference>
<name>A0A4V2WJC4_9PROT</name>
<dbReference type="RefSeq" id="WP_132297798.1">
    <property type="nucleotide sequence ID" value="NZ_SKBM01000064.1"/>
</dbReference>
<comment type="caution">
    <text evidence="5">The sequence shown here is derived from an EMBL/GenBank/DDBJ whole genome shotgun (WGS) entry which is preliminary data.</text>
</comment>
<dbReference type="GO" id="GO:0005829">
    <property type="term" value="C:cytosol"/>
    <property type="evidence" value="ECO:0007669"/>
    <property type="project" value="TreeGrafter"/>
</dbReference>
<dbReference type="InterPro" id="IPR018490">
    <property type="entry name" value="cNMP-bd_dom_sf"/>
</dbReference>
<dbReference type="InterPro" id="IPR050397">
    <property type="entry name" value="Env_Response_Regulators"/>
</dbReference>
<dbReference type="InterPro" id="IPR012318">
    <property type="entry name" value="HTH_CRP"/>
</dbReference>
<dbReference type="AlphaFoldDB" id="A0A4V2WJC4"/>
<dbReference type="GO" id="GO:0003677">
    <property type="term" value="F:DNA binding"/>
    <property type="evidence" value="ECO:0007669"/>
    <property type="project" value="UniProtKB-KW"/>
</dbReference>
<dbReference type="Pfam" id="PF13545">
    <property type="entry name" value="HTH_Crp_2"/>
    <property type="match status" value="1"/>
</dbReference>
<keyword evidence="6" id="KW-1185">Reference proteome</keyword>
<dbReference type="PROSITE" id="PS51063">
    <property type="entry name" value="HTH_CRP_2"/>
    <property type="match status" value="1"/>
</dbReference>
<evidence type="ECO:0000256" key="2">
    <source>
        <dbReference type="ARBA" id="ARBA00023125"/>
    </source>
</evidence>
<keyword evidence="2" id="KW-0238">DNA-binding</keyword>
<evidence type="ECO:0000259" key="4">
    <source>
        <dbReference type="PROSITE" id="PS51063"/>
    </source>
</evidence>
<sequence length="256" mass="27493">MNVVVIKSDASLQTRNRVLSMMGSEEFSLINLDLAVVSVARGAEILESNQINQHAYFPLDGTMVSLLIVDDDGRVAEVATVGSEGVVGLEVPSGSANEAAPLGSASYRCVTLLPGQMARVTVNKMVDAAARSPSLWRLLADHADTPSIVAARRQTACAALHPVRQRLSRLLLLADDRASLNARPEAIMHRLPISQAMLADLLAVRRTSINTALSELENLGAIRRRHGSIDIVDRAALKAASCSCYQAISQALRLRH</sequence>
<dbReference type="PANTHER" id="PTHR24567">
    <property type="entry name" value="CRP FAMILY TRANSCRIPTIONAL REGULATORY PROTEIN"/>
    <property type="match status" value="1"/>
</dbReference>
<dbReference type="InterPro" id="IPR014710">
    <property type="entry name" value="RmlC-like_jellyroll"/>
</dbReference>
<keyword evidence="3" id="KW-0804">Transcription</keyword>
<evidence type="ECO:0000256" key="1">
    <source>
        <dbReference type="ARBA" id="ARBA00023015"/>
    </source>
</evidence>
<dbReference type="InterPro" id="IPR036390">
    <property type="entry name" value="WH_DNA-bd_sf"/>
</dbReference>
<dbReference type="PANTHER" id="PTHR24567:SF74">
    <property type="entry name" value="HTH-TYPE TRANSCRIPTIONAL REGULATOR ARCR"/>
    <property type="match status" value="1"/>
</dbReference>
<dbReference type="SMART" id="SM00419">
    <property type="entry name" value="HTH_CRP"/>
    <property type="match status" value="1"/>
</dbReference>
<dbReference type="EMBL" id="SKBM01000064">
    <property type="protein sequence ID" value="TCZ50672.1"/>
    <property type="molecule type" value="Genomic_DNA"/>
</dbReference>
<dbReference type="Gene3D" id="2.60.120.10">
    <property type="entry name" value="Jelly Rolls"/>
    <property type="match status" value="1"/>
</dbReference>
<dbReference type="SUPFAM" id="SSF51206">
    <property type="entry name" value="cAMP-binding domain-like"/>
    <property type="match status" value="1"/>
</dbReference>
<evidence type="ECO:0000313" key="5">
    <source>
        <dbReference type="EMBL" id="TCZ50672.1"/>
    </source>
</evidence>
<gene>
    <name evidence="5" type="ORF">EXY23_27255</name>
</gene>
<proteinExistence type="predicted"/>
<dbReference type="OrthoDB" id="3525895at2"/>
<organism evidence="5 6">
    <name type="scientific">Roseicella aquatilis</name>
    <dbReference type="NCBI Taxonomy" id="2527868"/>
    <lineage>
        <taxon>Bacteria</taxon>
        <taxon>Pseudomonadati</taxon>
        <taxon>Pseudomonadota</taxon>
        <taxon>Alphaproteobacteria</taxon>
        <taxon>Acetobacterales</taxon>
        <taxon>Roseomonadaceae</taxon>
        <taxon>Roseicella</taxon>
    </lineage>
</organism>
<evidence type="ECO:0000256" key="3">
    <source>
        <dbReference type="ARBA" id="ARBA00023163"/>
    </source>
</evidence>
<protein>
    <submittedName>
        <fullName evidence="5">Crp/Fnr family transcriptional regulator</fullName>
    </submittedName>
</protein>
<keyword evidence="1" id="KW-0805">Transcription regulation</keyword>
<dbReference type="GO" id="GO:0003700">
    <property type="term" value="F:DNA-binding transcription factor activity"/>
    <property type="evidence" value="ECO:0007669"/>
    <property type="project" value="TreeGrafter"/>
</dbReference>
<dbReference type="Proteomes" id="UP000295023">
    <property type="component" value="Unassembled WGS sequence"/>
</dbReference>
<accession>A0A4V2WJC4</accession>
<evidence type="ECO:0000313" key="6">
    <source>
        <dbReference type="Proteomes" id="UP000295023"/>
    </source>
</evidence>